<accession>A0A1Y2F940</accession>
<keyword evidence="1" id="KW-0812">Transmembrane</keyword>
<protein>
    <submittedName>
        <fullName evidence="2">Uncharacterized protein</fullName>
    </submittedName>
</protein>
<dbReference type="Proteomes" id="UP000193685">
    <property type="component" value="Unassembled WGS sequence"/>
</dbReference>
<keyword evidence="1" id="KW-0472">Membrane</keyword>
<proteinExistence type="predicted"/>
<gene>
    <name evidence="2" type="ORF">BCR37DRAFT_381103</name>
</gene>
<dbReference type="AlphaFoldDB" id="A0A1Y2F940"/>
<name>A0A1Y2F940_PROLT</name>
<comment type="caution">
    <text evidence="2">The sequence shown here is derived from an EMBL/GenBank/DDBJ whole genome shotgun (WGS) entry which is preliminary data.</text>
</comment>
<evidence type="ECO:0000256" key="1">
    <source>
        <dbReference type="SAM" id="Phobius"/>
    </source>
</evidence>
<reference evidence="2 3" key="1">
    <citation type="submission" date="2016-07" db="EMBL/GenBank/DDBJ databases">
        <title>Pervasive Adenine N6-methylation of Active Genes in Fungi.</title>
        <authorList>
            <consortium name="DOE Joint Genome Institute"/>
            <person name="Mondo S.J."/>
            <person name="Dannebaum R.O."/>
            <person name="Kuo R.C."/>
            <person name="Labutti K."/>
            <person name="Haridas S."/>
            <person name="Kuo A."/>
            <person name="Salamov A."/>
            <person name="Ahrendt S.R."/>
            <person name="Lipzen A."/>
            <person name="Sullivan W."/>
            <person name="Andreopoulos W.B."/>
            <person name="Clum A."/>
            <person name="Lindquist E."/>
            <person name="Daum C."/>
            <person name="Ramamoorthy G.K."/>
            <person name="Gryganskyi A."/>
            <person name="Culley D."/>
            <person name="Magnuson J.K."/>
            <person name="James T.Y."/>
            <person name="O'Malley M.A."/>
            <person name="Stajich J.E."/>
            <person name="Spatafora J.W."/>
            <person name="Visel A."/>
            <person name="Grigoriev I.V."/>
        </authorList>
    </citation>
    <scope>NUCLEOTIDE SEQUENCE [LARGE SCALE GENOMIC DNA]</scope>
    <source>
        <strain evidence="2 3">12-1054</strain>
    </source>
</reference>
<keyword evidence="1" id="KW-1133">Transmembrane helix</keyword>
<organism evidence="2 3">
    <name type="scientific">Protomyces lactucae-debilis</name>
    <dbReference type="NCBI Taxonomy" id="2754530"/>
    <lineage>
        <taxon>Eukaryota</taxon>
        <taxon>Fungi</taxon>
        <taxon>Dikarya</taxon>
        <taxon>Ascomycota</taxon>
        <taxon>Taphrinomycotina</taxon>
        <taxon>Taphrinomycetes</taxon>
        <taxon>Taphrinales</taxon>
        <taxon>Protomycetaceae</taxon>
        <taxon>Protomyces</taxon>
    </lineage>
</organism>
<dbReference type="GeneID" id="63786214"/>
<evidence type="ECO:0000313" key="2">
    <source>
        <dbReference type="EMBL" id="ORY80428.1"/>
    </source>
</evidence>
<feature type="transmembrane region" description="Helical" evidence="1">
    <location>
        <begin position="61"/>
        <end position="78"/>
    </location>
</feature>
<dbReference type="RefSeq" id="XP_040724316.1">
    <property type="nucleotide sequence ID" value="XM_040869615.1"/>
</dbReference>
<evidence type="ECO:0000313" key="3">
    <source>
        <dbReference type="Proteomes" id="UP000193685"/>
    </source>
</evidence>
<dbReference type="EMBL" id="MCFI01000013">
    <property type="protein sequence ID" value="ORY80428.1"/>
    <property type="molecule type" value="Genomic_DNA"/>
</dbReference>
<sequence length="111" mass="13243">MSISIVMMWPVHDCCYTARFRLLYYSRFMRRGPRLYGEPMQEQQDAPLSISKCMLVKLAEYRLYIYCLFLACSIWPLLHDLAWPNCNAWMCFKLKVLALGNLEQRDHATPW</sequence>
<keyword evidence="3" id="KW-1185">Reference proteome</keyword>